<dbReference type="Proteomes" id="UP001611383">
    <property type="component" value="Chromosome"/>
</dbReference>
<evidence type="ECO:0000313" key="3">
    <source>
        <dbReference type="Proteomes" id="UP001611383"/>
    </source>
</evidence>
<keyword evidence="3" id="KW-1185">Reference proteome</keyword>
<dbReference type="EMBL" id="CP043494">
    <property type="protein sequence ID" value="WNG51076.1"/>
    <property type="molecule type" value="Genomic_DNA"/>
</dbReference>
<dbReference type="RefSeq" id="WP_395810921.1">
    <property type="nucleotide sequence ID" value="NZ_CP043494.1"/>
</dbReference>
<organism evidence="2 3">
    <name type="scientific">Archangium minus</name>
    <dbReference type="NCBI Taxonomy" id="83450"/>
    <lineage>
        <taxon>Bacteria</taxon>
        <taxon>Pseudomonadati</taxon>
        <taxon>Myxococcota</taxon>
        <taxon>Myxococcia</taxon>
        <taxon>Myxococcales</taxon>
        <taxon>Cystobacterineae</taxon>
        <taxon>Archangiaceae</taxon>
        <taxon>Archangium</taxon>
    </lineage>
</organism>
<evidence type="ECO:0008006" key="4">
    <source>
        <dbReference type="Google" id="ProtNLM"/>
    </source>
</evidence>
<keyword evidence="1" id="KW-0732">Signal</keyword>
<evidence type="ECO:0000256" key="1">
    <source>
        <dbReference type="SAM" id="SignalP"/>
    </source>
</evidence>
<evidence type="ECO:0000313" key="2">
    <source>
        <dbReference type="EMBL" id="WNG51076.1"/>
    </source>
</evidence>
<accession>A0ABY9X6R4</accession>
<protein>
    <recommendedName>
        <fullName evidence="4">DUF5723 domain-containing protein</fullName>
    </recommendedName>
</protein>
<feature type="chain" id="PRO_5047431364" description="DUF5723 domain-containing protein" evidence="1">
    <location>
        <begin position="21"/>
        <end position="412"/>
    </location>
</feature>
<feature type="signal peptide" evidence="1">
    <location>
        <begin position="1"/>
        <end position="20"/>
    </location>
</feature>
<name>A0ABY9X6R4_9BACT</name>
<sequence>MRAALFVVAWVLLTAGVARAQDEVPDATRPERLYLNSGLLMGSSRVVGLGGAYVGIAEGVAGFTTSLAALAQRSPGLDKDWDVGFTLSWLDLPLSKAKGKDLDNDGLADDAPTTLQLLGAVMLQYRNFGLGFSLRNYQVGYCNTVLCDTNDLIRVSFLQSALAGAIALGRDDFILGFGIYSAQAVFSHKPEGDWRYGNTGIALDMLYRPYGRPYRVGVSVRPEVVGAWRRSTGQVPFLAGRQLYSAVVSPAVLSLGASWRLGKGAELYNRLSPAARRQMLEGEHFAELPVEDDPSALAGRWLISAQADFISRVENAVSVHSFTALTEPRKVGASAMLQPRLGVEHETWPGRLRTRLGTFIEPSPFEGHLPRPHLTGGFELFLFRYWDDWALTASFDASRRYSNFGVSVGFWR</sequence>
<gene>
    <name evidence="2" type="ORF">F0U60_48320</name>
</gene>
<proteinExistence type="predicted"/>
<reference evidence="2 3" key="1">
    <citation type="submission" date="2019-08" db="EMBL/GenBank/DDBJ databases">
        <title>Archangium and Cystobacter genomes.</title>
        <authorList>
            <person name="Chen I.-C.K."/>
            <person name="Wielgoss S."/>
        </authorList>
    </citation>
    <scope>NUCLEOTIDE SEQUENCE [LARGE SCALE GENOMIC DNA]</scope>
    <source>
        <strain evidence="2 3">Cbm 6</strain>
    </source>
</reference>